<dbReference type="STRING" id="417373.GCA_001570685_01190"/>
<name>A0A0R1UYQ1_9LACO</name>
<dbReference type="Pfam" id="PF21445">
    <property type="entry name" value="ADDB_N"/>
    <property type="match status" value="1"/>
</dbReference>
<evidence type="ECO:0000256" key="8">
    <source>
        <dbReference type="ARBA" id="ARBA00023125"/>
    </source>
</evidence>
<evidence type="ECO:0000256" key="6">
    <source>
        <dbReference type="ARBA" id="ARBA00022839"/>
    </source>
</evidence>
<dbReference type="Gene3D" id="3.90.320.10">
    <property type="match status" value="1"/>
</dbReference>
<reference evidence="12 13" key="1">
    <citation type="journal article" date="2015" name="Genome Announc.">
        <title>Expanding the biotechnology potential of lactobacilli through comparative genomics of 213 strains and associated genera.</title>
        <authorList>
            <person name="Sun Z."/>
            <person name="Harris H.M."/>
            <person name="McCann A."/>
            <person name="Guo C."/>
            <person name="Argimon S."/>
            <person name="Zhang W."/>
            <person name="Yang X."/>
            <person name="Jeffery I.B."/>
            <person name="Cooney J.C."/>
            <person name="Kagawa T.F."/>
            <person name="Liu W."/>
            <person name="Song Y."/>
            <person name="Salvetti E."/>
            <person name="Wrobel A."/>
            <person name="Rasinkangas P."/>
            <person name="Parkhill J."/>
            <person name="Rea M.C."/>
            <person name="O'Sullivan O."/>
            <person name="Ritari J."/>
            <person name="Douillard F.P."/>
            <person name="Paul Ross R."/>
            <person name="Yang R."/>
            <person name="Briner A.E."/>
            <person name="Felis G.E."/>
            <person name="de Vos W.M."/>
            <person name="Barrangou R."/>
            <person name="Klaenhammer T.R."/>
            <person name="Caufield P.W."/>
            <person name="Cui Y."/>
            <person name="Zhang H."/>
            <person name="O'Toole P.W."/>
        </authorList>
    </citation>
    <scope>NUCLEOTIDE SEQUENCE [LARGE SCALE GENOMIC DNA]</scope>
    <source>
        <strain evidence="12 13">DSM 18793</strain>
    </source>
</reference>
<organism evidence="12 13">
    <name type="scientific">Limosilactobacillus equigenerosi DSM 18793 = JCM 14505</name>
    <dbReference type="NCBI Taxonomy" id="1423742"/>
    <lineage>
        <taxon>Bacteria</taxon>
        <taxon>Bacillati</taxon>
        <taxon>Bacillota</taxon>
        <taxon>Bacilli</taxon>
        <taxon>Lactobacillales</taxon>
        <taxon>Lactobacillaceae</taxon>
        <taxon>Limosilactobacillus</taxon>
    </lineage>
</organism>
<evidence type="ECO:0000259" key="11">
    <source>
        <dbReference type="Pfam" id="PF21445"/>
    </source>
</evidence>
<dbReference type="AlphaFoldDB" id="A0A0R1UYQ1"/>
<gene>
    <name evidence="12" type="ORF">FC21_GL000186</name>
</gene>
<dbReference type="InterPro" id="IPR049035">
    <property type="entry name" value="ADDB_N"/>
</dbReference>
<proteinExistence type="predicted"/>
<dbReference type="GO" id="GO:0005524">
    <property type="term" value="F:ATP binding"/>
    <property type="evidence" value="ECO:0007669"/>
    <property type="project" value="UniProtKB-KW"/>
</dbReference>
<dbReference type="Gene3D" id="3.40.50.300">
    <property type="entry name" value="P-loop containing nucleotide triphosphate hydrolases"/>
    <property type="match status" value="1"/>
</dbReference>
<evidence type="ECO:0000313" key="12">
    <source>
        <dbReference type="EMBL" id="KRL96387.1"/>
    </source>
</evidence>
<keyword evidence="6" id="KW-0269">Exonuclease</keyword>
<evidence type="ECO:0000256" key="3">
    <source>
        <dbReference type="ARBA" id="ARBA00022763"/>
    </source>
</evidence>
<keyword evidence="4" id="KW-0378">Hydrolase</keyword>
<protein>
    <submittedName>
        <fullName evidence="12">Uncharacterized protein</fullName>
    </submittedName>
</protein>
<dbReference type="Proteomes" id="UP000051084">
    <property type="component" value="Unassembled WGS sequence"/>
</dbReference>
<evidence type="ECO:0000256" key="4">
    <source>
        <dbReference type="ARBA" id="ARBA00022801"/>
    </source>
</evidence>
<keyword evidence="1" id="KW-0540">Nuclease</keyword>
<evidence type="ECO:0000256" key="1">
    <source>
        <dbReference type="ARBA" id="ARBA00022722"/>
    </source>
</evidence>
<evidence type="ECO:0000256" key="9">
    <source>
        <dbReference type="ARBA" id="ARBA00023204"/>
    </source>
</evidence>
<dbReference type="InterPro" id="IPR011604">
    <property type="entry name" value="PDDEXK-like_dom_sf"/>
</dbReference>
<dbReference type="GO" id="GO:0003677">
    <property type="term" value="F:DNA binding"/>
    <property type="evidence" value="ECO:0007669"/>
    <property type="project" value="UniProtKB-KW"/>
</dbReference>
<dbReference type="GO" id="GO:0004386">
    <property type="term" value="F:helicase activity"/>
    <property type="evidence" value="ECO:0007669"/>
    <property type="project" value="UniProtKB-KW"/>
</dbReference>
<dbReference type="GO" id="GO:0006281">
    <property type="term" value="P:DNA repair"/>
    <property type="evidence" value="ECO:0007669"/>
    <property type="project" value="UniProtKB-KW"/>
</dbReference>
<keyword evidence="5" id="KW-0347">Helicase</keyword>
<dbReference type="PATRIC" id="fig|1423742.4.peg.198"/>
<accession>A0A0R1UYQ1</accession>
<sequence length="1061" mass="120106">MNNQLIETIVESIKNSNQSLTKLIITPATMRNDLELSIFQSLADSQQEIVFATDKIFVRTFEELATATLAGEIPVVSYPLLTSSVRLQIIEESLKSTQSKLKVFKKSALKLGFIRKVSQLFEQFDQNAWTPAVVDELAQIVKKTNLSLSNKLADLALVYHHFYPQLANYQTKSKLIDVLSEQVGLLGDYQLIYVGESILTDAHEARLLQVLQANAQQSDLYSFPTWQTFTNHPGVIKTTKKVELPGSSETNSLFEQVNLLAPKTNLINTERFEVGKALDKPLEARWVASQIHHLVTDKTKSVRLRDIVVFLPTGDRFLSRQLSQELNKLNLDHNNYETTTLTNTPLSNVIQSILAPVELRYTIKNIERLLNSGLILANLATDTTNVKSQMIANRWVRQQFINHLKQNQIETEMDWKNDDMWTVLNQDDGLINSDKTDNLHAIRQRVQGLFEQVNEERLVASLIELLTTENPAEGQFSLLTIDKRQASNLTWYLKKYDKDAEQQLNLVSPKTGMGSLMTETRHRIIDLLLYLVGQPMTSSQLSQKIKSILSQPFAYQTNDNGIDEVKIVPIDQVQLPKYRYAFVMGMSQSNYPGELKADQLFTLVEEADLPNENRFHLTQSEQMIAKENELFEAMQTSSERVYLSYSVNDLTGKLQTASPYFKVVADAKVAEGEVLNTIDNNQLLGVAEFDARPFARLATYQNIPVPLGESLAEALFTNNEHELSSSYTAIETLMENPYEYFLKYGLKLFEPTEIGVTAALAGTYLHALLEQAGKLQDNVSNQSVVAKAIEATEDIANASRDQAKLAAVLKTLKATATNRYYKQRLETAFKDYWEGQQANGVFEVMKPVKTEWAFGDSTSFSGPEIELESLTLKLRGMIDRLDLYQDNGVTYLNVIDYKSGKVNQSLMKNYDLKLANGLKAQPLIYRLALENYLSSHSDELKESLSITGDVKLGAMAYAGVIDPKDKKFAGIWDIEFNDQKELLKSLYQKSDARNIDALETHLIDLIKESFNQLLTGKITIAPYRIDNNDDGIKYSKYQAIMNFDENIGNQYRNLKEEQDED</sequence>
<dbReference type="EMBL" id="AZGC01000008">
    <property type="protein sequence ID" value="KRL96387.1"/>
    <property type="molecule type" value="Genomic_DNA"/>
</dbReference>
<evidence type="ECO:0000256" key="5">
    <source>
        <dbReference type="ARBA" id="ARBA00022806"/>
    </source>
</evidence>
<evidence type="ECO:0000256" key="7">
    <source>
        <dbReference type="ARBA" id="ARBA00022840"/>
    </source>
</evidence>
<keyword evidence="9" id="KW-0234">DNA repair</keyword>
<dbReference type="SUPFAM" id="SSF52540">
    <property type="entry name" value="P-loop containing nucleoside triphosphate hydrolases"/>
    <property type="match status" value="1"/>
</dbReference>
<keyword evidence="7" id="KW-0067">ATP-binding</keyword>
<dbReference type="GO" id="GO:0004527">
    <property type="term" value="F:exonuclease activity"/>
    <property type="evidence" value="ECO:0007669"/>
    <property type="project" value="UniProtKB-KW"/>
</dbReference>
<dbReference type="InterPro" id="IPR038726">
    <property type="entry name" value="PDDEXK_AddAB-type"/>
</dbReference>
<keyword evidence="8" id="KW-0238">DNA-binding</keyword>
<dbReference type="RefSeq" id="WP_056995257.1">
    <property type="nucleotide sequence ID" value="NZ_AZGC01000008.1"/>
</dbReference>
<comment type="caution">
    <text evidence="12">The sequence shown here is derived from an EMBL/GenBank/DDBJ whole genome shotgun (WGS) entry which is preliminary data.</text>
</comment>
<dbReference type="InterPro" id="IPR027417">
    <property type="entry name" value="P-loop_NTPase"/>
</dbReference>
<dbReference type="OrthoDB" id="9758506at2"/>
<evidence type="ECO:0000256" key="2">
    <source>
        <dbReference type="ARBA" id="ARBA00022741"/>
    </source>
</evidence>
<feature type="domain" description="PD-(D/E)XK endonuclease-like" evidence="10">
    <location>
        <begin position="725"/>
        <end position="1023"/>
    </location>
</feature>
<keyword evidence="13" id="KW-1185">Reference proteome</keyword>
<evidence type="ECO:0000313" key="13">
    <source>
        <dbReference type="Proteomes" id="UP000051084"/>
    </source>
</evidence>
<dbReference type="InterPro" id="IPR011335">
    <property type="entry name" value="Restrct_endonuc-II-like"/>
</dbReference>
<feature type="domain" description="ATP-dependent helicase/deoxyribonuclease subunit B N-terminal" evidence="11">
    <location>
        <begin position="4"/>
        <end position="183"/>
    </location>
</feature>
<keyword evidence="2" id="KW-0547">Nucleotide-binding</keyword>
<dbReference type="Pfam" id="PF12705">
    <property type="entry name" value="PDDEXK_1"/>
    <property type="match status" value="1"/>
</dbReference>
<dbReference type="SUPFAM" id="SSF52980">
    <property type="entry name" value="Restriction endonuclease-like"/>
    <property type="match status" value="1"/>
</dbReference>
<keyword evidence="3" id="KW-0227">DNA damage</keyword>
<evidence type="ECO:0000259" key="10">
    <source>
        <dbReference type="Pfam" id="PF12705"/>
    </source>
</evidence>